<dbReference type="Proteomes" id="UP001165289">
    <property type="component" value="Unassembled WGS sequence"/>
</dbReference>
<proteinExistence type="inferred from homology"/>
<accession>A0AAV7K034</accession>
<dbReference type="PANTHER" id="PTHR14715">
    <property type="entry name" value="FAM124 DOMAIN-CONTAINING PROTEIN-RELATED"/>
    <property type="match status" value="1"/>
</dbReference>
<gene>
    <name evidence="3" type="ORF">LOD99_928</name>
</gene>
<keyword evidence="4" id="KW-1185">Reference proteome</keyword>
<evidence type="ECO:0000313" key="4">
    <source>
        <dbReference type="Proteomes" id="UP001165289"/>
    </source>
</evidence>
<evidence type="ECO:0000256" key="1">
    <source>
        <dbReference type="ARBA" id="ARBA00006440"/>
    </source>
</evidence>
<evidence type="ECO:0000259" key="2">
    <source>
        <dbReference type="Pfam" id="PF15067"/>
    </source>
</evidence>
<protein>
    <recommendedName>
        <fullName evidence="2">FAM124 domain-containing protein</fullName>
    </recommendedName>
</protein>
<evidence type="ECO:0000313" key="3">
    <source>
        <dbReference type="EMBL" id="KAI6654532.1"/>
    </source>
</evidence>
<dbReference type="EMBL" id="JAKMXF010000222">
    <property type="protein sequence ID" value="KAI6654532.1"/>
    <property type="molecule type" value="Genomic_DNA"/>
</dbReference>
<comment type="similarity">
    <text evidence="1">Belongs to the FAM124 family.</text>
</comment>
<name>A0AAV7K034_9METZ</name>
<organism evidence="3 4">
    <name type="scientific">Oopsacas minuta</name>
    <dbReference type="NCBI Taxonomy" id="111878"/>
    <lineage>
        <taxon>Eukaryota</taxon>
        <taxon>Metazoa</taxon>
        <taxon>Porifera</taxon>
        <taxon>Hexactinellida</taxon>
        <taxon>Hexasterophora</taxon>
        <taxon>Lyssacinosida</taxon>
        <taxon>Leucopsacidae</taxon>
        <taxon>Oopsacas</taxon>
    </lineage>
</organism>
<dbReference type="AlphaFoldDB" id="A0AAV7K034"/>
<comment type="caution">
    <text evidence="3">The sequence shown here is derived from an EMBL/GenBank/DDBJ whole genome shotgun (WGS) entry which is preliminary data.</text>
</comment>
<feature type="domain" description="FAM124" evidence="2">
    <location>
        <begin position="92"/>
        <end position="261"/>
    </location>
</feature>
<dbReference type="Pfam" id="PF15067">
    <property type="entry name" value="FAM124"/>
    <property type="match status" value="1"/>
</dbReference>
<sequence length="365" mass="42456">MKDDVPVSKIKDMIEFSSKYAPKIKDYIKLTRAANYTVQGIKMNNFVDETLSKDQDTQTFTQFTSNGLYSSAKQVEHSISISVSHPQKYQSEVIAPLKSRPWHKTFSTDLPFTTPNEFLEYYPVDFYNHNRFTPSWAFYSTSRRKVPQNIMRFVLITNNFLETVYFYQFLLRQEYSYASDKFCTFILEGDDKTQYEFCIKESKSINVKPSSMIGLRIRVKNLEGLKPFLNNKLQAVQHSNLEERTPLWQTMDPDGNNLILEEYEPTLNHPFCFQENSFKKSNEVCEDEDPVNLSFHTVDSGFSEPSISTSDSPIQSLKSEQKRCEKRKIEKMMSNVIDSQRIGRTSMIPSKTSSGNVAYYRVTYV</sequence>
<reference evidence="3 4" key="1">
    <citation type="journal article" date="2023" name="BMC Biol.">
        <title>The compact genome of the sponge Oopsacas minuta (Hexactinellida) is lacking key metazoan core genes.</title>
        <authorList>
            <person name="Santini S."/>
            <person name="Schenkelaars Q."/>
            <person name="Jourda C."/>
            <person name="Duchesne M."/>
            <person name="Belahbib H."/>
            <person name="Rocher C."/>
            <person name="Selva M."/>
            <person name="Riesgo A."/>
            <person name="Vervoort M."/>
            <person name="Leys S.P."/>
            <person name="Kodjabachian L."/>
            <person name="Le Bivic A."/>
            <person name="Borchiellini C."/>
            <person name="Claverie J.M."/>
            <person name="Renard E."/>
        </authorList>
    </citation>
    <scope>NUCLEOTIDE SEQUENCE [LARGE SCALE GENOMIC DNA]</scope>
    <source>
        <strain evidence="3">SPO-2</strain>
    </source>
</reference>
<dbReference type="InterPro" id="IPR029380">
    <property type="entry name" value="FAM124"/>
</dbReference>
<dbReference type="InterPro" id="IPR046365">
    <property type="entry name" value="FAM124_dom"/>
</dbReference>